<dbReference type="Proteomes" id="UP000285864">
    <property type="component" value="Unassembled WGS sequence"/>
</dbReference>
<keyword evidence="1" id="KW-0472">Membrane</keyword>
<accession>A0A412GEM7</accession>
<organism evidence="2 3">
    <name type="scientific">Phocaeicola coprocola</name>
    <dbReference type="NCBI Taxonomy" id="310298"/>
    <lineage>
        <taxon>Bacteria</taxon>
        <taxon>Pseudomonadati</taxon>
        <taxon>Bacteroidota</taxon>
        <taxon>Bacteroidia</taxon>
        <taxon>Bacteroidales</taxon>
        <taxon>Bacteroidaceae</taxon>
        <taxon>Phocaeicola</taxon>
    </lineage>
</organism>
<evidence type="ECO:0000313" key="3">
    <source>
        <dbReference type="Proteomes" id="UP000285864"/>
    </source>
</evidence>
<feature type="transmembrane region" description="Helical" evidence="1">
    <location>
        <begin position="55"/>
        <end position="73"/>
    </location>
</feature>
<proteinExistence type="predicted"/>
<dbReference type="EMBL" id="QRUU01000056">
    <property type="protein sequence ID" value="RGR93254.1"/>
    <property type="molecule type" value="Genomic_DNA"/>
</dbReference>
<reference evidence="2 3" key="1">
    <citation type="submission" date="2018-08" db="EMBL/GenBank/DDBJ databases">
        <title>A genome reference for cultivated species of the human gut microbiota.</title>
        <authorList>
            <person name="Zou Y."/>
            <person name="Xue W."/>
            <person name="Luo G."/>
        </authorList>
    </citation>
    <scope>NUCLEOTIDE SEQUENCE [LARGE SCALE GENOMIC DNA]</scope>
    <source>
        <strain evidence="2 3">AF24-2</strain>
    </source>
</reference>
<name>A0A412GEM7_9BACT</name>
<dbReference type="RefSeq" id="WP_022124750.1">
    <property type="nucleotide sequence ID" value="NZ_CATZZN010000088.1"/>
</dbReference>
<dbReference type="AlphaFoldDB" id="A0A412GEM7"/>
<evidence type="ECO:0000256" key="1">
    <source>
        <dbReference type="SAM" id="Phobius"/>
    </source>
</evidence>
<gene>
    <name evidence="2" type="ORF">DWY20_11555</name>
</gene>
<keyword evidence="1" id="KW-1133">Transmembrane helix</keyword>
<protein>
    <submittedName>
        <fullName evidence="2">Uncharacterized protein</fullName>
    </submittedName>
</protein>
<sequence>MKEDKDLLKKYGKKNPFTVPEGYFQDFSEKLMEQLPEKEVMPEPEIRMWDRIKPWVYMAAMFVGLMFTVRAFVGEQPSSQSTDMEIGNYTEIPDEYLDPIVNQTMMDDYELYQYLTEADNNIYN</sequence>
<keyword evidence="1" id="KW-0812">Transmembrane</keyword>
<keyword evidence="3" id="KW-1185">Reference proteome</keyword>
<evidence type="ECO:0000313" key="2">
    <source>
        <dbReference type="EMBL" id="RGR93254.1"/>
    </source>
</evidence>
<comment type="caution">
    <text evidence="2">The sequence shown here is derived from an EMBL/GenBank/DDBJ whole genome shotgun (WGS) entry which is preliminary data.</text>
</comment>